<dbReference type="OrthoDB" id="5405417at2"/>
<dbReference type="AlphaFoldDB" id="A0A1G7DDX7"/>
<proteinExistence type="predicted"/>
<organism evidence="1 2">
    <name type="scientific">Desulfuromonas thiophila</name>
    <dbReference type="NCBI Taxonomy" id="57664"/>
    <lineage>
        <taxon>Bacteria</taxon>
        <taxon>Pseudomonadati</taxon>
        <taxon>Thermodesulfobacteriota</taxon>
        <taxon>Desulfuromonadia</taxon>
        <taxon>Desulfuromonadales</taxon>
        <taxon>Desulfuromonadaceae</taxon>
        <taxon>Desulfuromonas</taxon>
    </lineage>
</organism>
<protein>
    <recommendedName>
        <fullName evidence="3">Repeat domain-containing protein</fullName>
    </recommendedName>
</protein>
<evidence type="ECO:0000313" key="1">
    <source>
        <dbReference type="EMBL" id="SDE49808.1"/>
    </source>
</evidence>
<evidence type="ECO:0000313" key="2">
    <source>
        <dbReference type="Proteomes" id="UP000243205"/>
    </source>
</evidence>
<gene>
    <name evidence="1" type="ORF">SAMN05661003_11340</name>
</gene>
<evidence type="ECO:0008006" key="3">
    <source>
        <dbReference type="Google" id="ProtNLM"/>
    </source>
</evidence>
<keyword evidence="2" id="KW-1185">Reference proteome</keyword>
<dbReference type="Proteomes" id="UP000243205">
    <property type="component" value="Unassembled WGS sequence"/>
</dbReference>
<accession>A0A1G7DDX7</accession>
<name>A0A1G7DDX7_9BACT</name>
<dbReference type="EMBL" id="FNAQ01000013">
    <property type="protein sequence ID" value="SDE49808.1"/>
    <property type="molecule type" value="Genomic_DNA"/>
</dbReference>
<dbReference type="RefSeq" id="WP_092079452.1">
    <property type="nucleotide sequence ID" value="NZ_FNAQ01000013.1"/>
</dbReference>
<reference evidence="2" key="1">
    <citation type="submission" date="2016-10" db="EMBL/GenBank/DDBJ databases">
        <authorList>
            <person name="Varghese N."/>
            <person name="Submissions S."/>
        </authorList>
    </citation>
    <scope>NUCLEOTIDE SEQUENCE [LARGE SCALE GENOMIC DNA]</scope>
    <source>
        <strain evidence="2">DSM 8987</strain>
    </source>
</reference>
<sequence>MRKILMFLFFFVLVASLALAADWSRLERRLNLWDGEMDLAIAGELDLFGDARLSSLVDLLLERGFALLPPGQTSEGGLVLEQQTLAGEELLLLRRARDGALLARQPLSPPTLTAATPVTTASVLPPVAAEPAAASVLPTRNLLQPTPLIDPTSVLLPLAGQPRGLAVWPAAEGGVALFLLEDAGLRQWYCDGRQLSEVAFYPAPLKVSRALSLAIGDSDGDGVPELAAVWLEDVRGVYQGTNSQVHAWLLQPRKGELVALSDDLAGYLAFDGTSWLRQQRSDYQLFEPVVEVLERTADGVRSVGQRPLTDWLYARCDGPAQGQQVVWNATGRLEVRQQGSAPRPLLLDFGLHQGAAVFVALETPEYRSGFSRDDQVLDRRYLLPRRLLPMDGALYSLIRGRSSGLPLIGSTAGQDRLVRIRSMGEQLQADEPFAPVDAFILDFALLPTASGLQAVLLLNEKEGGRGSAYLALQRQR</sequence>